<protein>
    <submittedName>
        <fullName evidence="4">H-type small acid-soluble spore protein</fullName>
    </submittedName>
</protein>
<comment type="subcellular location">
    <subcellularLocation>
        <location evidence="1">Spore core</location>
    </subcellularLocation>
</comment>
<dbReference type="GO" id="GO:0042601">
    <property type="term" value="C:endospore-forming forespore"/>
    <property type="evidence" value="ECO:0007669"/>
    <property type="project" value="InterPro"/>
</dbReference>
<reference evidence="4 5" key="1">
    <citation type="submission" date="2019-03" db="EMBL/GenBank/DDBJ databases">
        <title>Genomic Encyclopedia of Type Strains, Phase IV (KMG-IV): sequencing the most valuable type-strain genomes for metagenomic binning, comparative biology and taxonomic classification.</title>
        <authorList>
            <person name="Goeker M."/>
        </authorList>
    </citation>
    <scope>NUCLEOTIDE SEQUENCE [LARGE SCALE GENOMIC DNA]</scope>
    <source>
        <strain evidence="4 5">DSM 100013</strain>
    </source>
</reference>
<dbReference type="RefSeq" id="WP_132849199.1">
    <property type="nucleotide sequence ID" value="NZ_CP058648.1"/>
</dbReference>
<name>A0A4R2TQE2_9FIRM</name>
<sequence>MDIKRAKAIIESTREIEVQYNGQSVWLEGINEINSKVEIKNHKSSKVKRYVDVDELIEMK</sequence>
<evidence type="ECO:0000313" key="5">
    <source>
        <dbReference type="Proteomes" id="UP000295504"/>
    </source>
</evidence>
<dbReference type="EMBL" id="SLYC01000035">
    <property type="protein sequence ID" value="TCP99698.1"/>
    <property type="molecule type" value="Genomic_DNA"/>
</dbReference>
<comment type="similarity">
    <text evidence="2">Belongs to the SspH family.</text>
</comment>
<dbReference type="Proteomes" id="UP000295504">
    <property type="component" value="Unassembled WGS sequence"/>
</dbReference>
<evidence type="ECO:0000256" key="2">
    <source>
        <dbReference type="ARBA" id="ARBA00006573"/>
    </source>
</evidence>
<dbReference type="OrthoDB" id="1683648at2"/>
<dbReference type="InterPro" id="IPR012610">
    <property type="entry name" value="SASP_SspH"/>
</dbReference>
<dbReference type="AlphaFoldDB" id="A0A4R2TQE2"/>
<accession>A0A4R2TQE2</accession>
<keyword evidence="3" id="KW-0749">Sporulation</keyword>
<gene>
    <name evidence="4" type="ORF">EDD79_103533</name>
</gene>
<evidence type="ECO:0000313" key="4">
    <source>
        <dbReference type="EMBL" id="TCP99698.1"/>
    </source>
</evidence>
<evidence type="ECO:0000256" key="1">
    <source>
        <dbReference type="ARBA" id="ARBA00004288"/>
    </source>
</evidence>
<proteinExistence type="inferred from homology"/>
<dbReference type="Pfam" id="PF08141">
    <property type="entry name" value="SspH"/>
    <property type="match status" value="1"/>
</dbReference>
<dbReference type="GO" id="GO:0030435">
    <property type="term" value="P:sporulation resulting in formation of a cellular spore"/>
    <property type="evidence" value="ECO:0007669"/>
    <property type="project" value="UniProtKB-KW"/>
</dbReference>
<organism evidence="4 5">
    <name type="scientific">Serpentinicella alkaliphila</name>
    <dbReference type="NCBI Taxonomy" id="1734049"/>
    <lineage>
        <taxon>Bacteria</taxon>
        <taxon>Bacillati</taxon>
        <taxon>Bacillota</taxon>
        <taxon>Clostridia</taxon>
        <taxon>Peptostreptococcales</taxon>
        <taxon>Natronincolaceae</taxon>
        <taxon>Serpentinicella</taxon>
    </lineage>
</organism>
<keyword evidence="5" id="KW-1185">Reference proteome</keyword>
<dbReference type="GO" id="GO:0030436">
    <property type="term" value="P:asexual sporulation"/>
    <property type="evidence" value="ECO:0007669"/>
    <property type="project" value="InterPro"/>
</dbReference>
<evidence type="ECO:0000256" key="3">
    <source>
        <dbReference type="ARBA" id="ARBA00022969"/>
    </source>
</evidence>
<comment type="caution">
    <text evidence="4">The sequence shown here is derived from an EMBL/GenBank/DDBJ whole genome shotgun (WGS) entry which is preliminary data.</text>
</comment>